<organism evidence="7 8">
    <name type="scientific">Acacia crassicarpa</name>
    <name type="common">northern wattle</name>
    <dbReference type="NCBI Taxonomy" id="499986"/>
    <lineage>
        <taxon>Eukaryota</taxon>
        <taxon>Viridiplantae</taxon>
        <taxon>Streptophyta</taxon>
        <taxon>Embryophyta</taxon>
        <taxon>Tracheophyta</taxon>
        <taxon>Spermatophyta</taxon>
        <taxon>Magnoliopsida</taxon>
        <taxon>eudicotyledons</taxon>
        <taxon>Gunneridae</taxon>
        <taxon>Pentapetalae</taxon>
        <taxon>rosids</taxon>
        <taxon>fabids</taxon>
        <taxon>Fabales</taxon>
        <taxon>Fabaceae</taxon>
        <taxon>Caesalpinioideae</taxon>
        <taxon>mimosoid clade</taxon>
        <taxon>Acacieae</taxon>
        <taxon>Acacia</taxon>
    </lineage>
</organism>
<dbReference type="GO" id="GO:0140359">
    <property type="term" value="F:ABC-type transporter activity"/>
    <property type="evidence" value="ECO:0007669"/>
    <property type="project" value="InterPro"/>
</dbReference>
<comment type="subcellular location">
    <subcellularLocation>
        <location evidence="1">Membrane</location>
        <topology evidence="1">Multi-pass membrane protein</topology>
    </subcellularLocation>
</comment>
<keyword evidence="8" id="KW-1185">Reference proteome</keyword>
<dbReference type="Gene3D" id="3.40.50.300">
    <property type="entry name" value="P-loop containing nucleotide triphosphate hydrolases"/>
    <property type="match status" value="1"/>
</dbReference>
<dbReference type="SUPFAM" id="SSF90123">
    <property type="entry name" value="ABC transporter transmembrane region"/>
    <property type="match status" value="1"/>
</dbReference>
<dbReference type="PROSITE" id="PS50929">
    <property type="entry name" value="ABC_TM1F"/>
    <property type="match status" value="1"/>
</dbReference>
<evidence type="ECO:0000256" key="2">
    <source>
        <dbReference type="ARBA" id="ARBA00022692"/>
    </source>
</evidence>
<evidence type="ECO:0000259" key="6">
    <source>
        <dbReference type="PROSITE" id="PS50929"/>
    </source>
</evidence>
<keyword evidence="3 5" id="KW-1133">Transmembrane helix</keyword>
<gene>
    <name evidence="7" type="ORF">QN277_009094</name>
</gene>
<dbReference type="GO" id="GO:0005524">
    <property type="term" value="F:ATP binding"/>
    <property type="evidence" value="ECO:0007669"/>
    <property type="project" value="InterPro"/>
</dbReference>
<protein>
    <recommendedName>
        <fullName evidence="6">ABC transmembrane type-1 domain-containing protein</fullName>
    </recommendedName>
</protein>
<evidence type="ECO:0000313" key="8">
    <source>
        <dbReference type="Proteomes" id="UP001293593"/>
    </source>
</evidence>
<dbReference type="PANTHER" id="PTHR24221:SF621">
    <property type="entry name" value="ABC TRANSPORTER B FAMILY MEMBER 21"/>
    <property type="match status" value="1"/>
</dbReference>
<feature type="transmembrane region" description="Helical" evidence="5">
    <location>
        <begin position="132"/>
        <end position="152"/>
    </location>
</feature>
<dbReference type="CDD" id="cd18578">
    <property type="entry name" value="ABC_6TM_Pgp_ABCB1_D2_like"/>
    <property type="match status" value="1"/>
</dbReference>
<dbReference type="AlphaFoldDB" id="A0AAE1IRX2"/>
<dbReference type="EMBL" id="JAWXYG010000013">
    <property type="protein sequence ID" value="KAK4256197.1"/>
    <property type="molecule type" value="Genomic_DNA"/>
</dbReference>
<dbReference type="PANTHER" id="PTHR24221">
    <property type="entry name" value="ATP-BINDING CASSETTE SUB-FAMILY B"/>
    <property type="match status" value="1"/>
</dbReference>
<evidence type="ECO:0000256" key="5">
    <source>
        <dbReference type="SAM" id="Phobius"/>
    </source>
</evidence>
<proteinExistence type="predicted"/>
<evidence type="ECO:0000256" key="1">
    <source>
        <dbReference type="ARBA" id="ARBA00004141"/>
    </source>
</evidence>
<evidence type="ECO:0000256" key="3">
    <source>
        <dbReference type="ARBA" id="ARBA00022989"/>
    </source>
</evidence>
<name>A0AAE1IRX2_9FABA</name>
<feature type="transmembrane region" description="Helical" evidence="5">
    <location>
        <begin position="172"/>
        <end position="190"/>
    </location>
</feature>
<reference evidence="7" key="1">
    <citation type="submission" date="2023-10" db="EMBL/GenBank/DDBJ databases">
        <title>Chromosome-level genome of the transformable northern wattle, Acacia crassicarpa.</title>
        <authorList>
            <person name="Massaro I."/>
            <person name="Sinha N.R."/>
            <person name="Poethig S."/>
            <person name="Leichty A.R."/>
        </authorList>
    </citation>
    <scope>NUCLEOTIDE SEQUENCE</scope>
    <source>
        <strain evidence="7">Acra3RX</strain>
        <tissue evidence="7">Leaf</tissue>
    </source>
</reference>
<dbReference type="InterPro" id="IPR027417">
    <property type="entry name" value="P-loop_NTPase"/>
</dbReference>
<dbReference type="Proteomes" id="UP001293593">
    <property type="component" value="Unassembled WGS sequence"/>
</dbReference>
<feature type="transmembrane region" description="Helical" evidence="5">
    <location>
        <begin position="46"/>
        <end position="72"/>
    </location>
</feature>
<keyword evidence="2 5" id="KW-0812">Transmembrane</keyword>
<evidence type="ECO:0000256" key="4">
    <source>
        <dbReference type="ARBA" id="ARBA00023136"/>
    </source>
</evidence>
<keyword evidence="4 5" id="KW-0472">Membrane</keyword>
<dbReference type="Gene3D" id="1.20.1560.10">
    <property type="entry name" value="ABC transporter type 1, transmembrane domain"/>
    <property type="match status" value="2"/>
</dbReference>
<comment type="caution">
    <text evidence="7">The sequence shown here is derived from an EMBL/GenBank/DDBJ whole genome shotgun (WGS) entry which is preliminary data.</text>
</comment>
<feature type="domain" description="ABC transmembrane type-1" evidence="6">
    <location>
        <begin position="1"/>
        <end position="202"/>
    </location>
</feature>
<evidence type="ECO:0000313" key="7">
    <source>
        <dbReference type="EMBL" id="KAK4256197.1"/>
    </source>
</evidence>
<dbReference type="InterPro" id="IPR036640">
    <property type="entry name" value="ABC1_TM_sf"/>
</dbReference>
<dbReference type="GO" id="GO:0016020">
    <property type="term" value="C:membrane"/>
    <property type="evidence" value="ECO:0007669"/>
    <property type="project" value="UniProtKB-SubCell"/>
</dbReference>
<dbReference type="Pfam" id="PF00664">
    <property type="entry name" value="ABC_membrane"/>
    <property type="match status" value="1"/>
</dbReference>
<sequence length="286" mass="31318">MEVSWFDDPEHSSGTIGARLSADASTVRALVGDALGLLIQNIASSLTGLVIAFVASWELALIILVIIPLIGVNGYVQMKFMKGFSADAKMMYEEASQVANDAVGSIRTVASFYAEDKVMELYRKKCEGPMKYGMRLGLISGIKFGCSFFLLFSVNATSFYSGARLVDAGRTTFSAVFRVFFALTMTAMAVSQSSSMAPDSSKAKSATSSIFELLPLVLIIRKSQIDPSDESGATLDNVKGEIELRHVSFKYLSRPDIHKFSETSVWPFIRARQWPLLERVEAGNQQ</sequence>
<dbReference type="InterPro" id="IPR011527">
    <property type="entry name" value="ABC1_TM_dom"/>
</dbReference>
<dbReference type="InterPro" id="IPR039421">
    <property type="entry name" value="Type_1_exporter"/>
</dbReference>
<accession>A0AAE1IRX2</accession>